<keyword evidence="6" id="KW-1185">Reference proteome</keyword>
<keyword evidence="3" id="KW-0804">Transcription</keyword>
<dbReference type="InterPro" id="IPR009057">
    <property type="entry name" value="Homeodomain-like_sf"/>
</dbReference>
<dbReference type="Gene3D" id="2.60.120.280">
    <property type="entry name" value="Regulatory protein AraC"/>
    <property type="match status" value="1"/>
</dbReference>
<accession>A0A069CWF6</accession>
<dbReference type="SMART" id="SM00342">
    <property type="entry name" value="HTH_ARAC"/>
    <property type="match status" value="1"/>
</dbReference>
<feature type="domain" description="HTH araC/xylS-type" evidence="4">
    <location>
        <begin position="171"/>
        <end position="270"/>
    </location>
</feature>
<dbReference type="GO" id="GO:0003700">
    <property type="term" value="F:DNA-binding transcription factor activity"/>
    <property type="evidence" value="ECO:0007669"/>
    <property type="project" value="InterPro"/>
</dbReference>
<evidence type="ECO:0000313" key="5">
    <source>
        <dbReference type="EMBL" id="GAK31712.1"/>
    </source>
</evidence>
<keyword evidence="2" id="KW-0238">DNA-binding</keyword>
<dbReference type="eggNOG" id="COG2207">
    <property type="taxonomic scope" value="Bacteria"/>
</dbReference>
<dbReference type="AlphaFoldDB" id="A0A069CWF6"/>
<evidence type="ECO:0000259" key="4">
    <source>
        <dbReference type="PROSITE" id="PS01124"/>
    </source>
</evidence>
<evidence type="ECO:0000256" key="3">
    <source>
        <dbReference type="ARBA" id="ARBA00023163"/>
    </source>
</evidence>
<dbReference type="RefSeq" id="WP_027699649.1">
    <property type="nucleotide sequence ID" value="NZ_DF820497.1"/>
</dbReference>
<evidence type="ECO:0000313" key="6">
    <source>
        <dbReference type="Proteomes" id="UP000030643"/>
    </source>
</evidence>
<dbReference type="PROSITE" id="PS00041">
    <property type="entry name" value="HTH_ARAC_FAMILY_1"/>
    <property type="match status" value="1"/>
</dbReference>
<organism evidence="5 6">
    <name type="scientific">Weissella oryzae (strain DSM 25784 / JCM 18191 / LMG 30913 / SG25)</name>
    <dbReference type="NCBI Taxonomy" id="1329250"/>
    <lineage>
        <taxon>Bacteria</taxon>
        <taxon>Bacillati</taxon>
        <taxon>Bacillota</taxon>
        <taxon>Bacilli</taxon>
        <taxon>Lactobacillales</taxon>
        <taxon>Lactobacillaceae</taxon>
        <taxon>Weissella</taxon>
    </lineage>
</organism>
<reference evidence="6" key="1">
    <citation type="journal article" date="2014" name="Genome Announc.">
        <title>Draft genome sequence of Weissella oryzae SG25T, isolated from fermented rice grains.</title>
        <authorList>
            <person name="Tanizawa Y."/>
            <person name="Fujisawa T."/>
            <person name="Mochizuki T."/>
            <person name="Kaminuma E."/>
            <person name="Suzuki Y."/>
            <person name="Nakamura Y."/>
            <person name="Tohno M."/>
        </authorList>
    </citation>
    <scope>NUCLEOTIDE SEQUENCE [LARGE SCALE GENOMIC DNA]</scope>
    <source>
        <strain evidence="6">DSM 25784 / JCM 18191 / LMG 30913 / SG25</strain>
    </source>
</reference>
<dbReference type="EMBL" id="DF820497">
    <property type="protein sequence ID" value="GAK31712.1"/>
    <property type="molecule type" value="Genomic_DNA"/>
</dbReference>
<dbReference type="SUPFAM" id="SSF46689">
    <property type="entry name" value="Homeodomain-like"/>
    <property type="match status" value="2"/>
</dbReference>
<dbReference type="InterPro" id="IPR018062">
    <property type="entry name" value="HTH_AraC-typ_CS"/>
</dbReference>
<dbReference type="InterPro" id="IPR018060">
    <property type="entry name" value="HTH_AraC"/>
</dbReference>
<sequence>MGAFYNIESGNLPVMPRDMGKNWHQDSVARQKGFPYYHWLQTESGVGEFFVGEQRFELRPGMAILIAPGVPHRYQSVSFDQEWRINFATFHGPIVNQLADYLGDQTQIFLDVEQGRRQAVIINRIFYMVQEGRGDSYQISNLAYEFFIKLGLYQQVTTKLSAGDDYDRYITPVIAYINEHIEKDIQISELSDSLFISPQYLRRLFHDYLGMAPTQYILQARIKFAKGLLLNKHNLKISEIAVQSGFADPRYFARIFKREMGMTPLTYRKWQN</sequence>
<evidence type="ECO:0000256" key="2">
    <source>
        <dbReference type="ARBA" id="ARBA00023125"/>
    </source>
</evidence>
<dbReference type="OrthoDB" id="185320at2"/>
<dbReference type="PANTHER" id="PTHR43280:SF2">
    <property type="entry name" value="HTH-TYPE TRANSCRIPTIONAL REGULATOR EXSA"/>
    <property type="match status" value="1"/>
</dbReference>
<dbReference type="Pfam" id="PF02311">
    <property type="entry name" value="AraC_binding"/>
    <property type="match status" value="1"/>
</dbReference>
<dbReference type="PANTHER" id="PTHR43280">
    <property type="entry name" value="ARAC-FAMILY TRANSCRIPTIONAL REGULATOR"/>
    <property type="match status" value="1"/>
</dbReference>
<dbReference type="GO" id="GO:0043565">
    <property type="term" value="F:sequence-specific DNA binding"/>
    <property type="evidence" value="ECO:0007669"/>
    <property type="project" value="InterPro"/>
</dbReference>
<dbReference type="Pfam" id="PF12833">
    <property type="entry name" value="HTH_18"/>
    <property type="match status" value="1"/>
</dbReference>
<gene>
    <name evidence="5" type="primary">bgaR</name>
    <name evidence="5" type="ORF">WOSG25_140140</name>
</gene>
<dbReference type="Gene3D" id="1.10.10.60">
    <property type="entry name" value="Homeodomain-like"/>
    <property type="match status" value="2"/>
</dbReference>
<name>A0A069CWF6_WEIOS</name>
<dbReference type="STRING" id="1329250.WOSG25_140140"/>
<evidence type="ECO:0000256" key="1">
    <source>
        <dbReference type="ARBA" id="ARBA00023015"/>
    </source>
</evidence>
<dbReference type="Proteomes" id="UP000030643">
    <property type="component" value="Unassembled WGS sequence"/>
</dbReference>
<dbReference type="SUPFAM" id="SSF51215">
    <property type="entry name" value="Regulatory protein AraC"/>
    <property type="match status" value="1"/>
</dbReference>
<proteinExistence type="predicted"/>
<dbReference type="InterPro" id="IPR020449">
    <property type="entry name" value="Tscrpt_reg_AraC-type_HTH"/>
</dbReference>
<keyword evidence="1" id="KW-0805">Transcription regulation</keyword>
<dbReference type="InterPro" id="IPR003313">
    <property type="entry name" value="AraC-bd"/>
</dbReference>
<dbReference type="PROSITE" id="PS01124">
    <property type="entry name" value="HTH_ARAC_FAMILY_2"/>
    <property type="match status" value="1"/>
</dbReference>
<dbReference type="InterPro" id="IPR037923">
    <property type="entry name" value="HTH-like"/>
</dbReference>
<dbReference type="PRINTS" id="PR00032">
    <property type="entry name" value="HTHARAC"/>
</dbReference>
<protein>
    <submittedName>
        <fullName evidence="5">AraC family transcriptional regulator</fullName>
    </submittedName>
</protein>